<dbReference type="InterPro" id="IPR001088">
    <property type="entry name" value="Glyco_hydro_4"/>
</dbReference>
<feature type="binding site" evidence="8">
    <location>
        <position position="170"/>
    </location>
    <ligand>
        <name>Mn(2+)</name>
        <dbReference type="ChEBI" id="CHEBI:29035"/>
    </ligand>
</feature>
<dbReference type="InterPro" id="IPR022616">
    <property type="entry name" value="Glyco_hydro_4_C"/>
</dbReference>
<evidence type="ECO:0000256" key="1">
    <source>
        <dbReference type="ARBA" id="ARBA00010141"/>
    </source>
</evidence>
<protein>
    <submittedName>
        <fullName evidence="12">6-phospho-beta-glucosidase</fullName>
    </submittedName>
</protein>
<keyword evidence="2 8" id="KW-0479">Metal-binding</keyword>
<evidence type="ECO:0000256" key="6">
    <source>
        <dbReference type="ARBA" id="ARBA00023295"/>
    </source>
</evidence>
<name>A0A317L2I0_9BACI</name>
<evidence type="ECO:0000256" key="5">
    <source>
        <dbReference type="ARBA" id="ARBA00023211"/>
    </source>
</evidence>
<keyword evidence="8" id="KW-0408">Iron</keyword>
<evidence type="ECO:0000256" key="8">
    <source>
        <dbReference type="PIRSR" id="PIRSR601088-3"/>
    </source>
</evidence>
<dbReference type="InterPro" id="IPR019802">
    <property type="entry name" value="GlycHydrolase_4_CS"/>
</dbReference>
<feature type="binding site" evidence="7">
    <location>
        <position position="148"/>
    </location>
    <ligand>
        <name>substrate</name>
    </ligand>
</feature>
<dbReference type="GO" id="GO:0016616">
    <property type="term" value="F:oxidoreductase activity, acting on the CH-OH group of donors, NAD or NADP as acceptor"/>
    <property type="evidence" value="ECO:0007669"/>
    <property type="project" value="InterPro"/>
</dbReference>
<comment type="caution">
    <text evidence="12">The sequence shown here is derived from an EMBL/GenBank/DDBJ whole genome shotgun (WGS) entry which is preliminary data.</text>
</comment>
<evidence type="ECO:0000256" key="7">
    <source>
        <dbReference type="PIRSR" id="PIRSR601088-2"/>
    </source>
</evidence>
<evidence type="ECO:0000259" key="11">
    <source>
        <dbReference type="Pfam" id="PF11975"/>
    </source>
</evidence>
<feature type="binding site" evidence="7">
    <location>
        <position position="94"/>
    </location>
    <ligand>
        <name>substrate</name>
    </ligand>
</feature>
<feature type="binding site" evidence="8">
    <location>
        <position position="200"/>
    </location>
    <ligand>
        <name>Mn(2+)</name>
        <dbReference type="ChEBI" id="CHEBI:29035"/>
    </ligand>
</feature>
<dbReference type="Gene3D" id="3.40.50.720">
    <property type="entry name" value="NAD(P)-binding Rossmann-like Domain"/>
    <property type="match status" value="1"/>
</dbReference>
<keyword evidence="3 10" id="KW-0378">Hydrolase</keyword>
<dbReference type="PANTHER" id="PTHR32092">
    <property type="entry name" value="6-PHOSPHO-BETA-GLUCOSIDASE-RELATED"/>
    <property type="match status" value="1"/>
</dbReference>
<dbReference type="OrthoDB" id="9808275at2"/>
<gene>
    <name evidence="12" type="ORF">DLJ74_03600</name>
</gene>
<comment type="similarity">
    <text evidence="1 10">Belongs to the glycosyl hydrolase 4 family.</text>
</comment>
<evidence type="ECO:0000256" key="10">
    <source>
        <dbReference type="RuleBase" id="RU361152"/>
    </source>
</evidence>
<proteinExistence type="inferred from homology"/>
<evidence type="ECO:0000256" key="2">
    <source>
        <dbReference type="ARBA" id="ARBA00022723"/>
    </source>
</evidence>
<dbReference type="PANTHER" id="PTHR32092:SF5">
    <property type="entry name" value="6-PHOSPHO-BETA-GLUCOSIDASE"/>
    <property type="match status" value="1"/>
</dbReference>
<keyword evidence="8" id="KW-0170">Cobalt</keyword>
<dbReference type="PRINTS" id="PR00732">
    <property type="entry name" value="GLHYDRLASE4"/>
</dbReference>
<keyword evidence="6 10" id="KW-0326">Glycosidase</keyword>
<evidence type="ECO:0000313" key="13">
    <source>
        <dbReference type="Proteomes" id="UP000245624"/>
    </source>
</evidence>
<dbReference type="PROSITE" id="PS01324">
    <property type="entry name" value="GLYCOSYL_HYDROL_F4"/>
    <property type="match status" value="1"/>
</dbReference>
<dbReference type="InterPro" id="IPR036291">
    <property type="entry name" value="NAD(P)-bd_dom_sf"/>
</dbReference>
<organism evidence="12 13">
    <name type="scientific">Gracilibacillus dipsosauri</name>
    <dbReference type="NCBI Taxonomy" id="178340"/>
    <lineage>
        <taxon>Bacteria</taxon>
        <taxon>Bacillati</taxon>
        <taxon>Bacillota</taxon>
        <taxon>Bacilli</taxon>
        <taxon>Bacillales</taxon>
        <taxon>Bacillaceae</taxon>
        <taxon>Gracilibacillus</taxon>
    </lineage>
</organism>
<reference evidence="12 13" key="1">
    <citation type="submission" date="2018-05" db="EMBL/GenBank/DDBJ databases">
        <title>Genomic analysis of Gracilibacillus dipsosauri DD1 reveals novel features of a salt-tolerant amylase.</title>
        <authorList>
            <person name="Deutch C.E."/>
            <person name="Yang S."/>
        </authorList>
    </citation>
    <scope>NUCLEOTIDE SEQUENCE [LARGE SCALE GENOMIC DNA]</scope>
    <source>
        <strain evidence="12 13">DD1</strain>
    </source>
</reference>
<feature type="site" description="Increases basicity of active site Tyr" evidence="9">
    <location>
        <position position="110"/>
    </location>
</feature>
<evidence type="ECO:0000256" key="3">
    <source>
        <dbReference type="ARBA" id="ARBA00022801"/>
    </source>
</evidence>
<dbReference type="AlphaFoldDB" id="A0A317L2I0"/>
<keyword evidence="8" id="KW-0533">Nickel</keyword>
<dbReference type="GO" id="GO:0004553">
    <property type="term" value="F:hydrolase activity, hydrolyzing O-glycosyl compounds"/>
    <property type="evidence" value="ECO:0007669"/>
    <property type="project" value="InterPro"/>
</dbReference>
<dbReference type="Gene3D" id="3.90.110.10">
    <property type="entry name" value="Lactate dehydrogenase/glycoside hydrolase, family 4, C-terminal"/>
    <property type="match status" value="1"/>
</dbReference>
<dbReference type="GO" id="GO:0005975">
    <property type="term" value="P:carbohydrate metabolic process"/>
    <property type="evidence" value="ECO:0007669"/>
    <property type="project" value="InterPro"/>
</dbReference>
<dbReference type="EMBL" id="QGTD01000004">
    <property type="protein sequence ID" value="PWU70017.1"/>
    <property type="molecule type" value="Genomic_DNA"/>
</dbReference>
<dbReference type="GO" id="GO:0046872">
    <property type="term" value="F:metal ion binding"/>
    <property type="evidence" value="ECO:0007669"/>
    <property type="project" value="UniProtKB-KW"/>
</dbReference>
<keyword evidence="4 10" id="KW-0520">NAD</keyword>
<feature type="domain" description="Glycosyl hydrolase family 4 C-terminal" evidence="11">
    <location>
        <begin position="195"/>
        <end position="410"/>
    </location>
</feature>
<dbReference type="Proteomes" id="UP000245624">
    <property type="component" value="Unassembled WGS sequence"/>
</dbReference>
<evidence type="ECO:0000256" key="9">
    <source>
        <dbReference type="PIRSR" id="PIRSR601088-4"/>
    </source>
</evidence>
<sequence length="440" mass="49158">MSLKVVVIGGGSSYTPEIMEGIIRRHHQLPVTEIVLVDVEDGQEKLEIIGRLAERMIEKAQKPIKLSWTLDRKKALENADFVSTQIRVGGLEAREKDERIPLSHGFIGQETNGAGGILKAFRTIPVLLEIAQDVHRICPNAWMINFTNPAGMVTEALLKHSPHKKVIGVCNIPYNMRHSTAEILDADPDQVRIDFVGLNHFVFGQKVYVNGHDRTNEVLTSLASEDLNYSPANIVSLGWTKEFVNSLKLLPNPYHQYYYQTKEVLAKDVKAFQENGTRAQVVQELEKALFAIYDNPDLQVKPKELEERGGAFYSDVACSLMDSIYNNKEDIQTVNTFNNGAIEDLPNDAVVEANCVITNNGPKPVTIGSLPAAVKGDILQMKAFEELVITASITGDYHQAYQAFLANPLIKDEKRIQPLLDELLEAHKEYLPQFAKKRGS</sequence>
<keyword evidence="13" id="KW-1185">Reference proteome</keyword>
<evidence type="ECO:0000256" key="4">
    <source>
        <dbReference type="ARBA" id="ARBA00023027"/>
    </source>
</evidence>
<dbReference type="InterPro" id="IPR015955">
    <property type="entry name" value="Lactate_DH/Glyco_Ohase_4_C"/>
</dbReference>
<dbReference type="CDD" id="cd05296">
    <property type="entry name" value="GH4_P_beta_glucosidase"/>
    <property type="match status" value="1"/>
</dbReference>
<dbReference type="Pfam" id="PF02056">
    <property type="entry name" value="Glyco_hydro_4"/>
    <property type="match status" value="1"/>
</dbReference>
<dbReference type="Pfam" id="PF11975">
    <property type="entry name" value="Glyco_hydro_4C"/>
    <property type="match status" value="1"/>
</dbReference>
<dbReference type="RefSeq" id="WP_109983389.1">
    <property type="nucleotide sequence ID" value="NZ_QGTD01000004.1"/>
</dbReference>
<dbReference type="SUPFAM" id="SSF51735">
    <property type="entry name" value="NAD(P)-binding Rossmann-fold domains"/>
    <property type="match status" value="1"/>
</dbReference>
<dbReference type="SUPFAM" id="SSF56327">
    <property type="entry name" value="LDH C-terminal domain-like"/>
    <property type="match status" value="1"/>
</dbReference>
<evidence type="ECO:0000313" key="12">
    <source>
        <dbReference type="EMBL" id="PWU70017.1"/>
    </source>
</evidence>
<keyword evidence="5 8" id="KW-0464">Manganese</keyword>
<comment type="cofactor">
    <cofactor evidence="10">
        <name>NAD(+)</name>
        <dbReference type="ChEBI" id="CHEBI:57540"/>
    </cofactor>
    <text evidence="10">Binds 1 NAD(+) per subunit.</text>
</comment>
<accession>A0A317L2I0</accession>